<organism evidence="2 3">
    <name type="scientific">Lysobacter stagni</name>
    <dbReference type="NCBI Taxonomy" id="3045172"/>
    <lineage>
        <taxon>Bacteria</taxon>
        <taxon>Pseudomonadati</taxon>
        <taxon>Pseudomonadota</taxon>
        <taxon>Gammaproteobacteria</taxon>
        <taxon>Lysobacterales</taxon>
        <taxon>Lysobacteraceae</taxon>
        <taxon>Lysobacter</taxon>
    </lineage>
</organism>
<dbReference type="RefSeq" id="WP_283213446.1">
    <property type="nucleotide sequence ID" value="NZ_JASGBI010000001.1"/>
</dbReference>
<keyword evidence="1" id="KW-0812">Transmembrane</keyword>
<evidence type="ECO:0000313" key="2">
    <source>
        <dbReference type="EMBL" id="MDI9240092.1"/>
    </source>
</evidence>
<feature type="transmembrane region" description="Helical" evidence="1">
    <location>
        <begin position="107"/>
        <end position="129"/>
    </location>
</feature>
<accession>A0ABT6XIY3</accession>
<evidence type="ECO:0000313" key="3">
    <source>
        <dbReference type="Proteomes" id="UP001321580"/>
    </source>
</evidence>
<proteinExistence type="predicted"/>
<protein>
    <submittedName>
        <fullName evidence="2">Uncharacterized protein</fullName>
    </submittedName>
</protein>
<gene>
    <name evidence="2" type="ORF">QLQ15_14350</name>
</gene>
<keyword evidence="1" id="KW-1133">Transmembrane helix</keyword>
<evidence type="ECO:0000256" key="1">
    <source>
        <dbReference type="SAM" id="Phobius"/>
    </source>
</evidence>
<reference evidence="2 3" key="1">
    <citation type="submission" date="2023-05" db="EMBL/GenBank/DDBJ databases">
        <title>Lysobacter sp. strain LF1 Genome sequencing and assembly.</title>
        <authorList>
            <person name="Jung Y."/>
        </authorList>
    </citation>
    <scope>NUCLEOTIDE SEQUENCE [LARGE SCALE GENOMIC DNA]</scope>
    <source>
        <strain evidence="2 3">LF1</strain>
    </source>
</reference>
<dbReference type="Proteomes" id="UP001321580">
    <property type="component" value="Unassembled WGS sequence"/>
</dbReference>
<comment type="caution">
    <text evidence="2">The sequence shown here is derived from an EMBL/GenBank/DDBJ whole genome shotgun (WGS) entry which is preliminary data.</text>
</comment>
<feature type="transmembrane region" description="Helical" evidence="1">
    <location>
        <begin position="70"/>
        <end position="87"/>
    </location>
</feature>
<dbReference type="EMBL" id="JASGBI010000001">
    <property type="protein sequence ID" value="MDI9240092.1"/>
    <property type="molecule type" value="Genomic_DNA"/>
</dbReference>
<name>A0ABT6XIY3_9GAMM</name>
<keyword evidence="3" id="KW-1185">Reference proteome</keyword>
<sequence length="137" mass="15281">MDVPRYFVTYRRPDSGETRTCPFGRFPDATCAERIARAHFRAHGFEVVAIRVETPIEAARHAISRFVTRTARITLGVGLTLLAYHYLFRTGPRVGDTPLGKVTVNMALTFGFHGLLMVAALVFCWDIAFGEGPHNGR</sequence>
<keyword evidence="1" id="KW-0472">Membrane</keyword>